<evidence type="ECO:0000313" key="2">
    <source>
        <dbReference type="Proteomes" id="UP000006890"/>
    </source>
</evidence>
<dbReference type="KEGG" id="chd:Calhy_0332"/>
<name>E4QBH8_CALH1</name>
<dbReference type="AlphaFoldDB" id="E4QBH8"/>
<reference key="1">
    <citation type="submission" date="2010-09" db="EMBL/GenBank/DDBJ databases">
        <title>Complete sequence of Caldicellulosiruptor hydrothermalis 108.</title>
        <authorList>
            <consortium name="US DOE Joint Genome Institute"/>
            <person name="Lucas S."/>
            <person name="Copeland A."/>
            <person name="Lapidus A."/>
            <person name="Cheng J.-F."/>
            <person name="Bruce D."/>
            <person name="Goodwin L."/>
            <person name="Pitluck S."/>
            <person name="Davenport K."/>
            <person name="Detter J.C."/>
            <person name="Han C."/>
            <person name="Tapia R."/>
            <person name="Land M."/>
            <person name="Hauser L."/>
            <person name="Chang Y.-J."/>
            <person name="Jeffries C."/>
            <person name="Kyrpides N."/>
            <person name="Ivanova N."/>
            <person name="Mikhailova N."/>
            <person name="Blumer-Schuette S.E."/>
            <person name="Kelly R.M."/>
            <person name="Woyke T."/>
        </authorList>
    </citation>
    <scope>NUCLEOTIDE SEQUENCE</scope>
    <source>
        <strain>108</strain>
    </source>
</reference>
<evidence type="ECO:0000313" key="1">
    <source>
        <dbReference type="EMBL" id="ADQ06080.1"/>
    </source>
</evidence>
<protein>
    <submittedName>
        <fullName evidence="1">Uncharacterized protein</fullName>
    </submittedName>
</protein>
<dbReference type="HOGENOM" id="CLU_1783293_0_0_9"/>
<dbReference type="RefSeq" id="WP_013402289.1">
    <property type="nucleotide sequence ID" value="NC_014652.1"/>
</dbReference>
<organism evidence="1 2">
    <name type="scientific">Caldicellulosiruptor hydrothermalis (strain DSM 18901 / VKM B-2411 / 108)</name>
    <dbReference type="NCBI Taxonomy" id="632292"/>
    <lineage>
        <taxon>Bacteria</taxon>
        <taxon>Bacillati</taxon>
        <taxon>Bacillota</taxon>
        <taxon>Bacillota incertae sedis</taxon>
        <taxon>Caldicellulosiruptorales</taxon>
        <taxon>Caldicellulosiruptoraceae</taxon>
        <taxon>Caldicellulosiruptor</taxon>
    </lineage>
</organism>
<sequence>MARGIGIYDATSWADETDIISIVAETLWDAYFGREKYAYAYYDRSDNAIKTESADNIKEAIKQAAKDGNVILFVASKKTAQSAVREDIVNIFVQVHGITALLDKRQTEEMYYSCFSIFAECLLKKNKGQLEKDIRRRLGKAIMVK</sequence>
<proteinExistence type="predicted"/>
<keyword evidence="2" id="KW-1185">Reference proteome</keyword>
<gene>
    <name evidence="1" type="ordered locus">Calhy_0332</name>
</gene>
<dbReference type="Proteomes" id="UP000006890">
    <property type="component" value="Chromosome"/>
</dbReference>
<dbReference type="EMBL" id="CP002219">
    <property type="protein sequence ID" value="ADQ06080.1"/>
    <property type="molecule type" value="Genomic_DNA"/>
</dbReference>
<reference evidence="1 2" key="2">
    <citation type="journal article" date="2011" name="J. Bacteriol.">
        <title>Complete genome sequences for the anaerobic, extremely thermophilic plant biomass-degrading bacteria Caldicellulosiruptor hydrothermalis, Caldicellulosiruptor kristjanssonii, Caldicellulosiruptor kronotskyensis, Caldicellulosiruptor owensenis, and Caldicellulosiruptor lactoaceticus.</title>
        <authorList>
            <person name="Blumer-Schuette S.E."/>
            <person name="Ozdemir I."/>
            <person name="Mistry D."/>
            <person name="Lucas S."/>
            <person name="Lapidus A."/>
            <person name="Cheng J.F."/>
            <person name="Goodwin L.A."/>
            <person name="Pitluck S."/>
            <person name="Land M.L."/>
            <person name="Hauser L.J."/>
            <person name="Woyke T."/>
            <person name="Mikhailova N."/>
            <person name="Pati A."/>
            <person name="Kyrpides N.C."/>
            <person name="Ivanova N."/>
            <person name="Detter J.C."/>
            <person name="Walston-Davenport K."/>
            <person name="Han S."/>
            <person name="Adams M.W."/>
            <person name="Kelly R.M."/>
        </authorList>
    </citation>
    <scope>NUCLEOTIDE SEQUENCE [LARGE SCALE GENOMIC DNA]</scope>
    <source>
        <strain evidence="2">DSM 18901 / VKM B-2411 / 108</strain>
    </source>
</reference>
<accession>E4QBH8</accession>